<dbReference type="AlphaFoldDB" id="A0A5N5SQR5"/>
<dbReference type="Pfam" id="PF00089">
    <property type="entry name" value="Trypsin"/>
    <property type="match status" value="1"/>
</dbReference>
<accession>A0A5N5SQR5</accession>
<dbReference type="InterPro" id="IPR001254">
    <property type="entry name" value="Trypsin_dom"/>
</dbReference>
<dbReference type="EMBL" id="SEYY01021303">
    <property type="protein sequence ID" value="KAB7496485.1"/>
    <property type="molecule type" value="Genomic_DNA"/>
</dbReference>
<protein>
    <recommendedName>
        <fullName evidence="1">Peptidase S1 domain-containing protein</fullName>
    </recommendedName>
</protein>
<feature type="domain" description="Peptidase S1" evidence="1">
    <location>
        <begin position="136"/>
        <end position="191"/>
    </location>
</feature>
<evidence type="ECO:0000313" key="3">
    <source>
        <dbReference type="Proteomes" id="UP000326759"/>
    </source>
</evidence>
<dbReference type="InterPro" id="IPR043504">
    <property type="entry name" value="Peptidase_S1_PA_chymotrypsin"/>
</dbReference>
<keyword evidence="3" id="KW-1185">Reference proteome</keyword>
<dbReference type="GO" id="GO:0006508">
    <property type="term" value="P:proteolysis"/>
    <property type="evidence" value="ECO:0007669"/>
    <property type="project" value="InterPro"/>
</dbReference>
<dbReference type="Proteomes" id="UP000326759">
    <property type="component" value="Unassembled WGS sequence"/>
</dbReference>
<evidence type="ECO:0000313" key="2">
    <source>
        <dbReference type="EMBL" id="KAB7496485.1"/>
    </source>
</evidence>
<sequence length="195" mass="23191">MSKEIDYFEVYSERNAFQFEVVISERRQKICKEEQKNPNDDVFSLPRFCKHKLVNLFSHNIIYKIFMFPDAFDFPDILKYNGFTFTEFIINNTGHSDFYVRIFIMPGSNAPISLLNRCGINNRKLIQNQTTERRVEAYQKDWPWMAAILENKDSLLLCMGVLITDRHVLTDILCFRRRRIEEVKVRLGGYKVLKT</sequence>
<name>A0A5N5SQR5_9CRUS</name>
<dbReference type="InterPro" id="IPR009003">
    <property type="entry name" value="Peptidase_S1_PA"/>
</dbReference>
<gene>
    <name evidence="2" type="ORF">Anas_14411</name>
</gene>
<evidence type="ECO:0000259" key="1">
    <source>
        <dbReference type="Pfam" id="PF00089"/>
    </source>
</evidence>
<proteinExistence type="predicted"/>
<dbReference type="OrthoDB" id="10343135at2759"/>
<comment type="caution">
    <text evidence="2">The sequence shown here is derived from an EMBL/GenBank/DDBJ whole genome shotgun (WGS) entry which is preliminary data.</text>
</comment>
<dbReference type="SUPFAM" id="SSF50494">
    <property type="entry name" value="Trypsin-like serine proteases"/>
    <property type="match status" value="1"/>
</dbReference>
<dbReference type="GO" id="GO:0004252">
    <property type="term" value="F:serine-type endopeptidase activity"/>
    <property type="evidence" value="ECO:0007669"/>
    <property type="project" value="InterPro"/>
</dbReference>
<reference evidence="2 3" key="1">
    <citation type="journal article" date="2019" name="PLoS Biol.">
        <title>Sex chromosomes control vertical transmission of feminizing Wolbachia symbionts in an isopod.</title>
        <authorList>
            <person name="Becking T."/>
            <person name="Chebbi M.A."/>
            <person name="Giraud I."/>
            <person name="Moumen B."/>
            <person name="Laverre T."/>
            <person name="Caubet Y."/>
            <person name="Peccoud J."/>
            <person name="Gilbert C."/>
            <person name="Cordaux R."/>
        </authorList>
    </citation>
    <scope>NUCLEOTIDE SEQUENCE [LARGE SCALE GENOMIC DNA]</scope>
    <source>
        <strain evidence="2">ANa2</strain>
        <tissue evidence="2">Whole body excluding digestive tract and cuticle</tissue>
    </source>
</reference>
<organism evidence="2 3">
    <name type="scientific">Armadillidium nasatum</name>
    <dbReference type="NCBI Taxonomy" id="96803"/>
    <lineage>
        <taxon>Eukaryota</taxon>
        <taxon>Metazoa</taxon>
        <taxon>Ecdysozoa</taxon>
        <taxon>Arthropoda</taxon>
        <taxon>Crustacea</taxon>
        <taxon>Multicrustacea</taxon>
        <taxon>Malacostraca</taxon>
        <taxon>Eumalacostraca</taxon>
        <taxon>Peracarida</taxon>
        <taxon>Isopoda</taxon>
        <taxon>Oniscidea</taxon>
        <taxon>Crinocheta</taxon>
        <taxon>Armadillidiidae</taxon>
        <taxon>Armadillidium</taxon>
    </lineage>
</organism>
<dbReference type="Gene3D" id="2.40.10.10">
    <property type="entry name" value="Trypsin-like serine proteases"/>
    <property type="match status" value="1"/>
</dbReference>